<protein>
    <submittedName>
        <fullName evidence="1">Uncharacterized protein</fullName>
    </submittedName>
</protein>
<comment type="caution">
    <text evidence="1">The sequence shown here is derived from an EMBL/GenBank/DDBJ whole genome shotgun (WGS) entry which is preliminary data.</text>
</comment>
<organism evidence="1 2">
    <name type="scientific">Protopolystoma xenopodis</name>
    <dbReference type="NCBI Taxonomy" id="117903"/>
    <lineage>
        <taxon>Eukaryota</taxon>
        <taxon>Metazoa</taxon>
        <taxon>Spiralia</taxon>
        <taxon>Lophotrochozoa</taxon>
        <taxon>Platyhelminthes</taxon>
        <taxon>Monogenea</taxon>
        <taxon>Polyopisthocotylea</taxon>
        <taxon>Polystomatidea</taxon>
        <taxon>Polystomatidae</taxon>
        <taxon>Protopolystoma</taxon>
    </lineage>
</organism>
<proteinExistence type="predicted"/>
<keyword evidence="2" id="KW-1185">Reference proteome</keyword>
<reference evidence="1" key="1">
    <citation type="submission" date="2018-11" db="EMBL/GenBank/DDBJ databases">
        <authorList>
            <consortium name="Pathogen Informatics"/>
        </authorList>
    </citation>
    <scope>NUCLEOTIDE SEQUENCE</scope>
</reference>
<dbReference type="Proteomes" id="UP000784294">
    <property type="component" value="Unassembled WGS sequence"/>
</dbReference>
<name>A0A448X9W9_9PLAT</name>
<evidence type="ECO:0000313" key="2">
    <source>
        <dbReference type="Proteomes" id="UP000784294"/>
    </source>
</evidence>
<accession>A0A448X9W9</accession>
<gene>
    <name evidence="1" type="ORF">PXEA_LOCUS25305</name>
</gene>
<sequence>MIKEVPNPNSITSDQRNHLVKLLEDSTSPSLQKAALALSQLNSLLCICTHEPDLILSAAVNGSRESILSLHHFYKNVDSLTSYGLHLDLCCALRRTDNKRENEEKNRARELAFQV</sequence>
<evidence type="ECO:0000313" key="1">
    <source>
        <dbReference type="EMBL" id="VEL31865.1"/>
    </source>
</evidence>
<dbReference type="AlphaFoldDB" id="A0A448X9W9"/>
<dbReference type="EMBL" id="CAAALY010127389">
    <property type="protein sequence ID" value="VEL31865.1"/>
    <property type="molecule type" value="Genomic_DNA"/>
</dbReference>